<dbReference type="EMBL" id="HF935360">
    <property type="protein sequence ID" value="CCX07646.1"/>
    <property type="molecule type" value="Genomic_DNA"/>
</dbReference>
<keyword evidence="1" id="KW-0812">Transmembrane</keyword>
<evidence type="ECO:0000313" key="2">
    <source>
        <dbReference type="EMBL" id="CCX07646.1"/>
    </source>
</evidence>
<name>U4L5D2_PYROM</name>
<reference evidence="2 3" key="1">
    <citation type="journal article" date="2013" name="PLoS Genet.">
        <title>The genome and development-dependent transcriptomes of Pyronema confluens: a window into fungal evolution.</title>
        <authorList>
            <person name="Traeger S."/>
            <person name="Altegoer F."/>
            <person name="Freitag M."/>
            <person name="Gabaldon T."/>
            <person name="Kempken F."/>
            <person name="Kumar A."/>
            <person name="Marcet-Houben M."/>
            <person name="Poggeler S."/>
            <person name="Stajich J.E."/>
            <person name="Nowrousian M."/>
        </authorList>
    </citation>
    <scope>NUCLEOTIDE SEQUENCE [LARGE SCALE GENOMIC DNA]</scope>
    <source>
        <strain evidence="3">CBS 100304</strain>
        <tissue evidence="2">Vegetative mycelium</tissue>
    </source>
</reference>
<gene>
    <name evidence="2" type="ORF">PCON_07235</name>
</gene>
<keyword evidence="1" id="KW-1133">Transmembrane helix</keyword>
<evidence type="ECO:0000313" key="3">
    <source>
        <dbReference type="Proteomes" id="UP000018144"/>
    </source>
</evidence>
<feature type="transmembrane region" description="Helical" evidence="1">
    <location>
        <begin position="6"/>
        <end position="27"/>
    </location>
</feature>
<proteinExistence type="predicted"/>
<evidence type="ECO:0000256" key="1">
    <source>
        <dbReference type="SAM" id="Phobius"/>
    </source>
</evidence>
<accession>U4L5D2</accession>
<keyword evidence="3" id="KW-1185">Reference proteome</keyword>
<dbReference type="Proteomes" id="UP000018144">
    <property type="component" value="Unassembled WGS sequence"/>
</dbReference>
<protein>
    <submittedName>
        <fullName evidence="2">Uncharacterized protein</fullName>
    </submittedName>
</protein>
<sequence length="70" mass="7815">MPSGRLGDIYISYVFCPTTIFVIIMTVSETWRGLLKHLVLCKVGNSTKQWEPLSIAGRKQARSCVTSKTP</sequence>
<keyword evidence="1" id="KW-0472">Membrane</keyword>
<organism evidence="2 3">
    <name type="scientific">Pyronema omphalodes (strain CBS 100304)</name>
    <name type="common">Pyronema confluens</name>
    <dbReference type="NCBI Taxonomy" id="1076935"/>
    <lineage>
        <taxon>Eukaryota</taxon>
        <taxon>Fungi</taxon>
        <taxon>Dikarya</taxon>
        <taxon>Ascomycota</taxon>
        <taxon>Pezizomycotina</taxon>
        <taxon>Pezizomycetes</taxon>
        <taxon>Pezizales</taxon>
        <taxon>Pyronemataceae</taxon>
        <taxon>Pyronema</taxon>
    </lineage>
</organism>
<dbReference type="AlphaFoldDB" id="U4L5D2"/>